<evidence type="ECO:0000256" key="5">
    <source>
        <dbReference type="SAM" id="MobiDB-lite"/>
    </source>
</evidence>
<dbReference type="PANTHER" id="PTHR43289:SF6">
    <property type="entry name" value="SERINE_THREONINE-PROTEIN KINASE NEKL-3"/>
    <property type="match status" value="1"/>
</dbReference>
<name>A0A7C2NY50_9PLAN</name>
<keyword evidence="3 7" id="KW-0418">Kinase</keyword>
<dbReference type="GO" id="GO:0004674">
    <property type="term" value="F:protein serine/threonine kinase activity"/>
    <property type="evidence" value="ECO:0007669"/>
    <property type="project" value="UniProtKB-KW"/>
</dbReference>
<feature type="domain" description="Protein kinase" evidence="6">
    <location>
        <begin position="76"/>
        <end position="336"/>
    </location>
</feature>
<keyword evidence="1" id="KW-0808">Transferase</keyword>
<dbReference type="PROSITE" id="PS50011">
    <property type="entry name" value="PROTEIN_KINASE_DOM"/>
    <property type="match status" value="1"/>
</dbReference>
<dbReference type="Gene3D" id="1.10.510.10">
    <property type="entry name" value="Transferase(Phosphotransferase) domain 1"/>
    <property type="match status" value="1"/>
</dbReference>
<keyword evidence="4" id="KW-0067">ATP-binding</keyword>
<dbReference type="SMART" id="SM00220">
    <property type="entry name" value="S_TKc"/>
    <property type="match status" value="1"/>
</dbReference>
<dbReference type="SUPFAM" id="SSF56112">
    <property type="entry name" value="Protein kinase-like (PK-like)"/>
    <property type="match status" value="1"/>
</dbReference>
<sequence>MLEPPTPELQQRLAGWRLCRPADLRRARRRVRQLARDLPAFDSVWIDALVQDGRLTPFQARVLESDEPESLAVGDYVLLDELGRSRGSRTWLARSLSQGTPCVVKRVTPPPERKSDLAARGRRLAALGVGNRIADLVAPTAFWEDDRSCFFVMPFVAGTPLGELLVRRGRFPADIVAEIGRQIAAALDNWHRDGQVHGDIRLSHVRITPRGEAVLVETGLRPVIEPDVTLHTSLSLEAYDGIAPELIGIGHEPTPESDLYALGCLLWQLLAGRPPFTTADPLAKLAAHQTRSIADVREWAPETPAALAELIVSLTHCDPQQRPSSAGDVAQRLQRLGTPGRSAVRAFRRRFDVSVPHLRPPTTAGLPRWLTAAVVLFAVSGLIASLVDRELRTELLSLTGWTPQPVARPTVPRIDATSGLLPLPGPSADGLLLLNEPGPYAVASIRHAGRLQIKGVAGVCPVILVRDEPLEIAAESVAFEHVTLRQDVLWPGPQRPAALAVVQAQQVTATACEFDTGLVHRNRRASEIPAGLFWTLIDPLDPAAGALALQGVLFRGAGTGVASNAAARRIVAEDVLWHGQGIGFDLRLPEDAPTTLRLEHVTAREPKSLLRLRGLSGEASSPRLTVTAIDSVFGVTRSLLQIDDAEPMLGPLSLDWNGEGSLLPPDMPIAVANGADVATEGVPIEGLAAGRFAFVGPSTESIADSVLAEAEAPRRSSEPPGLRADRFGPCRGEFTPRTVPDALPEGTFNRIP</sequence>
<dbReference type="AlphaFoldDB" id="A0A7C2NY50"/>
<keyword evidence="2" id="KW-0547">Nucleotide-binding</keyword>
<evidence type="ECO:0000256" key="4">
    <source>
        <dbReference type="ARBA" id="ARBA00022840"/>
    </source>
</evidence>
<evidence type="ECO:0000256" key="2">
    <source>
        <dbReference type="ARBA" id="ARBA00022741"/>
    </source>
</evidence>
<dbReference type="GO" id="GO:0005524">
    <property type="term" value="F:ATP binding"/>
    <property type="evidence" value="ECO:0007669"/>
    <property type="project" value="UniProtKB-KW"/>
</dbReference>
<accession>A0A7C2NY50</accession>
<feature type="compositionally biased region" description="Basic and acidic residues" evidence="5">
    <location>
        <begin position="711"/>
        <end position="728"/>
    </location>
</feature>
<dbReference type="PANTHER" id="PTHR43289">
    <property type="entry name" value="MITOGEN-ACTIVATED PROTEIN KINASE KINASE KINASE 20-RELATED"/>
    <property type="match status" value="1"/>
</dbReference>
<comment type="caution">
    <text evidence="7">The sequence shown here is derived from an EMBL/GenBank/DDBJ whole genome shotgun (WGS) entry which is preliminary data.</text>
</comment>
<evidence type="ECO:0000256" key="1">
    <source>
        <dbReference type="ARBA" id="ARBA00022679"/>
    </source>
</evidence>
<proteinExistence type="predicted"/>
<gene>
    <name evidence="7" type="ORF">ENQ76_09300</name>
</gene>
<evidence type="ECO:0000259" key="6">
    <source>
        <dbReference type="PROSITE" id="PS50011"/>
    </source>
</evidence>
<protein>
    <submittedName>
        <fullName evidence="7">Serine/threonine protein kinase</fullName>
    </submittedName>
</protein>
<dbReference type="Pfam" id="PF00069">
    <property type="entry name" value="Pkinase"/>
    <property type="match status" value="1"/>
</dbReference>
<dbReference type="CDD" id="cd14014">
    <property type="entry name" value="STKc_PknB_like"/>
    <property type="match status" value="1"/>
</dbReference>
<reference evidence="7" key="1">
    <citation type="journal article" date="2020" name="mSystems">
        <title>Genome- and Community-Level Interaction Insights into Carbon Utilization and Element Cycling Functions of Hydrothermarchaeota in Hydrothermal Sediment.</title>
        <authorList>
            <person name="Zhou Z."/>
            <person name="Liu Y."/>
            <person name="Xu W."/>
            <person name="Pan J."/>
            <person name="Luo Z.H."/>
            <person name="Li M."/>
        </authorList>
    </citation>
    <scope>NUCLEOTIDE SEQUENCE [LARGE SCALE GENOMIC DNA]</scope>
    <source>
        <strain evidence="7">SpSt-339</strain>
    </source>
</reference>
<dbReference type="EMBL" id="DSOK01000262">
    <property type="protein sequence ID" value="HEN15649.1"/>
    <property type="molecule type" value="Genomic_DNA"/>
</dbReference>
<organism evidence="7">
    <name type="scientific">Schlesneria paludicola</name>
    <dbReference type="NCBI Taxonomy" id="360056"/>
    <lineage>
        <taxon>Bacteria</taxon>
        <taxon>Pseudomonadati</taxon>
        <taxon>Planctomycetota</taxon>
        <taxon>Planctomycetia</taxon>
        <taxon>Planctomycetales</taxon>
        <taxon>Planctomycetaceae</taxon>
        <taxon>Schlesneria</taxon>
    </lineage>
</organism>
<feature type="region of interest" description="Disordered" evidence="5">
    <location>
        <begin position="709"/>
        <end position="752"/>
    </location>
</feature>
<evidence type="ECO:0000313" key="7">
    <source>
        <dbReference type="EMBL" id="HEN15649.1"/>
    </source>
</evidence>
<dbReference type="InterPro" id="IPR000719">
    <property type="entry name" value="Prot_kinase_dom"/>
</dbReference>
<keyword evidence="7" id="KW-0723">Serine/threonine-protein kinase</keyword>
<dbReference type="InterPro" id="IPR011009">
    <property type="entry name" value="Kinase-like_dom_sf"/>
</dbReference>
<evidence type="ECO:0000256" key="3">
    <source>
        <dbReference type="ARBA" id="ARBA00022777"/>
    </source>
</evidence>